<feature type="binding site" evidence="13">
    <location>
        <position position="709"/>
    </location>
    <ligand>
        <name>ATP</name>
        <dbReference type="ChEBI" id="CHEBI:30616"/>
    </ligand>
</feature>
<feature type="transmembrane region" description="Helical" evidence="15">
    <location>
        <begin position="983"/>
        <end position="1003"/>
    </location>
</feature>
<feature type="transmembrane region" description="Helical" evidence="15">
    <location>
        <begin position="338"/>
        <end position="362"/>
    </location>
</feature>
<evidence type="ECO:0000256" key="1">
    <source>
        <dbReference type="ARBA" id="ARBA00004141"/>
    </source>
</evidence>
<feature type="binding site" evidence="13">
    <location>
        <position position="847"/>
    </location>
    <ligand>
        <name>ATP</name>
        <dbReference type="ChEBI" id="CHEBI:30616"/>
    </ligand>
</feature>
<dbReference type="SUPFAM" id="SSF81653">
    <property type="entry name" value="Calcium ATPase, transduction domain A"/>
    <property type="match status" value="1"/>
</dbReference>
<dbReference type="GO" id="GO:0140327">
    <property type="term" value="F:flippase activity"/>
    <property type="evidence" value="ECO:0007669"/>
    <property type="project" value="UniProtKB-ARBA"/>
</dbReference>
<dbReference type="GO" id="GO:0000287">
    <property type="term" value="F:magnesium ion binding"/>
    <property type="evidence" value="ECO:0007669"/>
    <property type="project" value="UniProtKB-UniRule"/>
</dbReference>
<dbReference type="Pfam" id="PF13246">
    <property type="entry name" value="Cation_ATPase"/>
    <property type="match status" value="1"/>
</dbReference>
<keyword evidence="7 14" id="KW-0460">Magnesium</keyword>
<evidence type="ECO:0000256" key="2">
    <source>
        <dbReference type="ARBA" id="ARBA00008109"/>
    </source>
</evidence>
<evidence type="ECO:0000256" key="6">
    <source>
        <dbReference type="ARBA" id="ARBA00022840"/>
    </source>
</evidence>
<protein>
    <recommendedName>
        <fullName evidence="15">Phospholipid-transporting ATPase</fullName>
        <ecNumber evidence="15">7.6.2.1</ecNumber>
    </recommendedName>
</protein>
<dbReference type="InterPro" id="IPR008250">
    <property type="entry name" value="ATPase_P-typ_transduc_dom_A_sf"/>
</dbReference>
<dbReference type="SFLD" id="SFLDG00002">
    <property type="entry name" value="C1.7:_P-type_atpase_like"/>
    <property type="match status" value="1"/>
</dbReference>
<dbReference type="GO" id="GO:0005886">
    <property type="term" value="C:plasma membrane"/>
    <property type="evidence" value="ECO:0007669"/>
    <property type="project" value="TreeGrafter"/>
</dbReference>
<dbReference type="EMBL" id="JAEHOC010000009">
    <property type="protein sequence ID" value="KAG2438841.1"/>
    <property type="molecule type" value="Genomic_DNA"/>
</dbReference>
<keyword evidence="9 15" id="KW-1133">Transmembrane helix</keyword>
<dbReference type="FunFam" id="3.40.1110.10:FF:000029">
    <property type="entry name" value="Phospholipid-transporting ATPase"/>
    <property type="match status" value="1"/>
</dbReference>
<dbReference type="SFLD" id="SFLDF00027">
    <property type="entry name" value="p-type_atpase"/>
    <property type="match status" value="1"/>
</dbReference>
<dbReference type="FunFam" id="3.40.50.1000:FF:000023">
    <property type="entry name" value="Phospholipid-transporting ATPase"/>
    <property type="match status" value="1"/>
</dbReference>
<feature type="domain" description="P-type ATPase N-terminal" evidence="17">
    <location>
        <begin position="21"/>
        <end position="91"/>
    </location>
</feature>
<comment type="similarity">
    <text evidence="2 15">Belongs to the cation transport ATPase (P-type) (TC 3.A.3) family. Type IV subfamily.</text>
</comment>
<comment type="caution">
    <text evidence="19">The sequence shown here is derived from an EMBL/GenBank/DDBJ whole genome shotgun (WGS) entry which is preliminary data.</text>
</comment>
<keyword evidence="3 15" id="KW-0812">Transmembrane</keyword>
<evidence type="ECO:0000256" key="12">
    <source>
        <dbReference type="PIRSR" id="PIRSR606539-1"/>
    </source>
</evidence>
<proteinExistence type="inferred from homology"/>
<evidence type="ECO:0000256" key="14">
    <source>
        <dbReference type="PIRSR" id="PIRSR606539-3"/>
    </source>
</evidence>
<dbReference type="NCBIfam" id="TIGR01652">
    <property type="entry name" value="ATPase-Plipid"/>
    <property type="match status" value="1"/>
</dbReference>
<evidence type="ECO:0000256" key="16">
    <source>
        <dbReference type="SAM" id="MobiDB-lite"/>
    </source>
</evidence>
<dbReference type="InterPro" id="IPR006539">
    <property type="entry name" value="P-type_ATPase_IV"/>
</dbReference>
<feature type="transmembrane region" description="Helical" evidence="15">
    <location>
        <begin position="901"/>
        <end position="921"/>
    </location>
</feature>
<dbReference type="PANTHER" id="PTHR24092">
    <property type="entry name" value="PROBABLE PHOSPHOLIPID-TRANSPORTING ATPASE"/>
    <property type="match status" value="1"/>
</dbReference>
<gene>
    <name evidence="19" type="ORF">HXX76_005381</name>
</gene>
<feature type="region of interest" description="Disordered" evidence="16">
    <location>
        <begin position="1287"/>
        <end position="1410"/>
    </location>
</feature>
<dbReference type="SUPFAM" id="SSF56784">
    <property type="entry name" value="HAD-like"/>
    <property type="match status" value="1"/>
</dbReference>
<feature type="binding site" evidence="13">
    <location>
        <position position="710"/>
    </location>
    <ligand>
        <name>ATP</name>
        <dbReference type="ChEBI" id="CHEBI:30616"/>
    </ligand>
</feature>
<feature type="binding site" evidence="13">
    <location>
        <position position="412"/>
    </location>
    <ligand>
        <name>ATP</name>
        <dbReference type="ChEBI" id="CHEBI:30616"/>
    </ligand>
</feature>
<feature type="transmembrane region" description="Helical" evidence="15">
    <location>
        <begin position="933"/>
        <end position="953"/>
    </location>
</feature>
<dbReference type="GO" id="GO:0016887">
    <property type="term" value="F:ATP hydrolysis activity"/>
    <property type="evidence" value="ECO:0007669"/>
    <property type="project" value="InterPro"/>
</dbReference>
<dbReference type="Pfam" id="PF16209">
    <property type="entry name" value="PhoLip_ATPase_N"/>
    <property type="match status" value="1"/>
</dbReference>
<feature type="binding site" evidence="13">
    <location>
        <position position="824"/>
    </location>
    <ligand>
        <name>ATP</name>
        <dbReference type="ChEBI" id="CHEBI:30616"/>
    </ligand>
</feature>
<reference evidence="19" key="1">
    <citation type="journal article" date="2020" name="bioRxiv">
        <title>Comparative genomics of Chlamydomonas.</title>
        <authorList>
            <person name="Craig R.J."/>
            <person name="Hasan A.R."/>
            <person name="Ness R.W."/>
            <person name="Keightley P.D."/>
        </authorList>
    </citation>
    <scope>NUCLEOTIDE SEQUENCE</scope>
    <source>
        <strain evidence="19">SAG 7.73</strain>
    </source>
</reference>
<organism evidence="19 20">
    <name type="scientific">Chlamydomonas incerta</name>
    <dbReference type="NCBI Taxonomy" id="51695"/>
    <lineage>
        <taxon>Eukaryota</taxon>
        <taxon>Viridiplantae</taxon>
        <taxon>Chlorophyta</taxon>
        <taxon>core chlorophytes</taxon>
        <taxon>Chlorophyceae</taxon>
        <taxon>CS clade</taxon>
        <taxon>Chlamydomonadales</taxon>
        <taxon>Chlamydomonadaceae</taxon>
        <taxon>Chlamydomonas</taxon>
    </lineage>
</organism>
<sequence length="1410" mass="155035">MPKGCPTFRKKKGNEETKRTVHINASHHEHHLSLHHEHYKGNATSTTKYNVWTFLPKALFEQYRRVANIYFTIVAALSLTPFSPVRAWTTWTPLIIVLGVAMIKEAAEDYKRYKQDKEINNRAVEVLDPDTGQYVTKTWKDVRVGDLVVVTKDQQFPADLLFLTSETEEGTCYIETMNLDGETNLKIKKAPDETKDLNQMDFASFKNATIECEGPNARLYQFTGNLLLDGKTLPISPAAILLRGCNLRNTDKVVGAVIYAGHETKIFKNAAPAPSKRSRVERIVDKIIFFMFGLLFSFCIIGAVYFSVWTEKKSPKNWYVGSANATGQYAQYSPTNPAFVGFASFITSFILYGYLIPISLYVSMELVKIAQSMGYINLDRDMYHAETDTPALARTSNLNEELGMVNTILSDKTGTLTRNVMEFFKCSIAGVPYGAGITEIEKANALRKGQVLDDRERPDAAKFRERFFNFYDERLMGDAWFTAKDPATIEMFFRLLAVCHTVIPDGPTDVKSIKYEAESPDEAALVVAAKAFGFFFFKRTNTTITVREHTPRGTNDVEYEVLNILEFNSTRKRMSVVVKEKANDKLIIFCKGADTVIYERLDPNYAPNDEMKVTTSRDMENFGAAGLRTLCLSYAEVDRDWYTNVWMPEWVNAKTSLEDRENKVGEVSEKIERNLRLLGCTAIEDKLQEGVPDCIRMLALAGIRIWVLTGDKMETAINIGFACSLLTEEMHQFTISVYGVEEIEKAEKAGNKELAEQLSHAAVANSIKTIEETMDSKRDGSRFAIIIDGKALSYALSKDLAPGFLKIGLRCKSVVCCRVSPLQKAQVTKLVRDHGDTTLAIGDGANDVGMIQMAHIGVGISGQEGMQAVMSSDFAIAQFRFLVPLLLVHGRYSYKRITRMVLFFFYKNMLFGVTIFVFNAFNAFSGQFIYNDFYMTLFNVVFTALTPVVIGIFDRDVDKGMALKYPGLYMQGQRNEYFNFKAIALWLLSSMYQCLIIMVFVLIGCNATEVDRDGGNPYTMWQTGVLMYSCVVITVHFQVVQVIEQWTWAHHVAIWLSQIVWWLYLLAYGAFPLYFSTDLYDLFIGIVAPSAQYWLYCLLIPCACQLPDFFARMVKKLVAPFDHTIVAEIQKKLQRAGGILADEKGQEPPSILAAIFSGQANKNRGFVPPYDPRSKFYGLVSSGARSSGRIDTGVRNPVLQHLDQELADNPYRSGRKKSAGLPGISPKGSSAGGAAAAASAASAGNVQPVADTAANGAADAAAATAAVAAAPAAAAAVPAPRSPAARVLPPVIPPGGHPNGRAPGRLPPMGTPPVGLTGADTMPSNNSDAPAASSVPMPPLPASGLAPNPRAKNKLPPLTHGGASSPALAAAAAAAPGAIASPGAPALAPPATANPQEREILATYTDALQR</sequence>
<dbReference type="InterPro" id="IPR023214">
    <property type="entry name" value="HAD_sf"/>
</dbReference>
<dbReference type="SUPFAM" id="SSF81660">
    <property type="entry name" value="Metal cation-transporting ATPase, ATP-binding domain N"/>
    <property type="match status" value="1"/>
</dbReference>
<evidence type="ECO:0000256" key="10">
    <source>
        <dbReference type="ARBA" id="ARBA00023136"/>
    </source>
</evidence>
<dbReference type="InterPro" id="IPR023299">
    <property type="entry name" value="ATPase_P-typ_cyto_dom_N"/>
</dbReference>
<evidence type="ECO:0000259" key="17">
    <source>
        <dbReference type="Pfam" id="PF16209"/>
    </source>
</evidence>
<feature type="binding site" evidence="13">
    <location>
        <position position="818"/>
    </location>
    <ligand>
        <name>ATP</name>
        <dbReference type="ChEBI" id="CHEBI:30616"/>
    </ligand>
</feature>
<dbReference type="InterPro" id="IPR044492">
    <property type="entry name" value="P_typ_ATPase_HD_dom"/>
</dbReference>
<feature type="transmembrane region" description="Helical" evidence="15">
    <location>
        <begin position="287"/>
        <end position="308"/>
    </location>
</feature>
<feature type="binding site" evidence="14">
    <location>
        <position position="843"/>
    </location>
    <ligand>
        <name>Mg(2+)</name>
        <dbReference type="ChEBI" id="CHEBI:18420"/>
    </ligand>
</feature>
<feature type="compositionally biased region" description="Low complexity" evidence="16">
    <location>
        <begin position="1323"/>
        <end position="1334"/>
    </location>
</feature>
<feature type="transmembrane region" description="Helical" evidence="15">
    <location>
        <begin position="1052"/>
        <end position="1071"/>
    </location>
</feature>
<dbReference type="PRINTS" id="PR00119">
    <property type="entry name" value="CATATPASE"/>
</dbReference>
<keyword evidence="6 13" id="KW-0067">ATP-binding</keyword>
<feature type="region of interest" description="Disordered" evidence="16">
    <location>
        <begin position="1205"/>
        <end position="1232"/>
    </location>
</feature>
<evidence type="ECO:0000313" key="19">
    <source>
        <dbReference type="EMBL" id="KAG2438841.1"/>
    </source>
</evidence>
<dbReference type="GO" id="GO:0005783">
    <property type="term" value="C:endoplasmic reticulum"/>
    <property type="evidence" value="ECO:0007669"/>
    <property type="project" value="UniProtKB-ARBA"/>
</dbReference>
<feature type="binding site" evidence="13">
    <location>
        <position position="411"/>
    </location>
    <ligand>
        <name>ATP</name>
        <dbReference type="ChEBI" id="CHEBI:30616"/>
    </ligand>
</feature>
<dbReference type="InterPro" id="IPR032630">
    <property type="entry name" value="P_typ_ATPase_c"/>
</dbReference>
<dbReference type="EC" id="7.6.2.1" evidence="15"/>
<dbReference type="Gene3D" id="2.70.150.10">
    <property type="entry name" value="Calcium-transporting ATPase, cytoplasmic transduction domain A"/>
    <property type="match status" value="1"/>
</dbReference>
<dbReference type="PANTHER" id="PTHR24092:SF150">
    <property type="entry name" value="PHOSPHOLIPID-TRANSPORTING ATPASE"/>
    <property type="match status" value="1"/>
</dbReference>
<evidence type="ECO:0000256" key="5">
    <source>
        <dbReference type="ARBA" id="ARBA00022741"/>
    </source>
</evidence>
<feature type="binding site" evidence="13">
    <location>
        <position position="846"/>
    </location>
    <ligand>
        <name>ATP</name>
        <dbReference type="ChEBI" id="CHEBI:30616"/>
    </ligand>
</feature>
<feature type="binding site" evidence="14">
    <location>
        <position position="413"/>
    </location>
    <ligand>
        <name>Mg(2+)</name>
        <dbReference type="ChEBI" id="CHEBI:18420"/>
    </ligand>
</feature>
<dbReference type="GO" id="GO:0045332">
    <property type="term" value="P:phospholipid translocation"/>
    <property type="evidence" value="ECO:0007669"/>
    <property type="project" value="TreeGrafter"/>
</dbReference>
<dbReference type="PROSITE" id="PS00154">
    <property type="entry name" value="ATPASE_E1_E2"/>
    <property type="match status" value="1"/>
</dbReference>
<comment type="cofactor">
    <cofactor evidence="14">
        <name>Mg(2+)</name>
        <dbReference type="ChEBI" id="CHEBI:18420"/>
    </cofactor>
</comment>
<feature type="binding site" evidence="13">
    <location>
        <position position="522"/>
    </location>
    <ligand>
        <name>ATP</name>
        <dbReference type="ChEBI" id="CHEBI:30616"/>
    </ligand>
</feature>
<dbReference type="GO" id="GO:0005524">
    <property type="term" value="F:ATP binding"/>
    <property type="evidence" value="ECO:0007669"/>
    <property type="project" value="UniProtKB-UniRule"/>
</dbReference>
<feature type="binding site" evidence="13">
    <location>
        <position position="591"/>
    </location>
    <ligand>
        <name>ATP</name>
        <dbReference type="ChEBI" id="CHEBI:30616"/>
    </ligand>
</feature>
<dbReference type="NCBIfam" id="TIGR01494">
    <property type="entry name" value="ATPase_P-type"/>
    <property type="match status" value="1"/>
</dbReference>
<feature type="binding site" evidence="13">
    <location>
        <position position="711"/>
    </location>
    <ligand>
        <name>ATP</name>
        <dbReference type="ChEBI" id="CHEBI:30616"/>
    </ligand>
</feature>
<dbReference type="SUPFAM" id="SSF81665">
    <property type="entry name" value="Calcium ATPase, transmembrane domain M"/>
    <property type="match status" value="1"/>
</dbReference>
<feature type="binding site" evidence="13">
    <location>
        <position position="413"/>
    </location>
    <ligand>
        <name>ATP</name>
        <dbReference type="ChEBI" id="CHEBI:30616"/>
    </ligand>
</feature>
<evidence type="ECO:0000259" key="18">
    <source>
        <dbReference type="Pfam" id="PF16212"/>
    </source>
</evidence>
<dbReference type="InterPro" id="IPR001757">
    <property type="entry name" value="P_typ_ATPase"/>
</dbReference>
<evidence type="ECO:0000256" key="9">
    <source>
        <dbReference type="ARBA" id="ARBA00022989"/>
    </source>
</evidence>
<evidence type="ECO:0000256" key="11">
    <source>
        <dbReference type="ARBA" id="ARBA00034036"/>
    </source>
</evidence>
<feature type="domain" description="P-type ATPase C-terminal" evidence="18">
    <location>
        <begin position="869"/>
        <end position="1120"/>
    </location>
</feature>
<evidence type="ECO:0000256" key="8">
    <source>
        <dbReference type="ARBA" id="ARBA00022967"/>
    </source>
</evidence>
<dbReference type="InterPro" id="IPR036412">
    <property type="entry name" value="HAD-like_sf"/>
</dbReference>
<dbReference type="OrthoDB" id="377733at2759"/>
<dbReference type="InterPro" id="IPR032631">
    <property type="entry name" value="P-type_ATPase_N"/>
</dbReference>
<dbReference type="SFLD" id="SFLDS00003">
    <property type="entry name" value="Haloacid_Dehalogenase"/>
    <property type="match status" value="1"/>
</dbReference>
<keyword evidence="8 15" id="KW-1278">Translocase</keyword>
<feature type="active site" description="4-aspartylphosphate intermediate" evidence="12">
    <location>
        <position position="411"/>
    </location>
</feature>
<keyword evidence="4 14" id="KW-0479">Metal-binding</keyword>
<keyword evidence="10 15" id="KW-0472">Membrane</keyword>
<comment type="subcellular location">
    <subcellularLocation>
        <location evidence="1 15">Membrane</location>
        <topology evidence="1 15">Multi-pass membrane protein</topology>
    </subcellularLocation>
</comment>
<feature type="binding site" evidence="14">
    <location>
        <position position="847"/>
    </location>
    <ligand>
        <name>Mg(2+)</name>
        <dbReference type="ChEBI" id="CHEBI:18420"/>
    </ligand>
</feature>
<keyword evidence="5 13" id="KW-0547">Nucleotide-binding</keyword>
<name>A0A835T7G3_CHLIN</name>
<evidence type="ECO:0000256" key="15">
    <source>
        <dbReference type="RuleBase" id="RU362033"/>
    </source>
</evidence>
<feature type="binding site" evidence="13">
    <location>
        <position position="567"/>
    </location>
    <ligand>
        <name>ATP</name>
        <dbReference type="ChEBI" id="CHEBI:30616"/>
    </ligand>
</feature>
<evidence type="ECO:0000313" key="20">
    <source>
        <dbReference type="Proteomes" id="UP000650467"/>
    </source>
</evidence>
<comment type="catalytic activity">
    <reaction evidence="11 15">
        <text>ATP + H2O + phospholipidSide 1 = ADP + phosphate + phospholipidSide 2.</text>
        <dbReference type="EC" id="7.6.2.1"/>
    </reaction>
</comment>
<feature type="transmembrane region" description="Helical" evidence="15">
    <location>
        <begin position="66"/>
        <end position="82"/>
    </location>
</feature>
<dbReference type="Gene3D" id="3.40.1110.10">
    <property type="entry name" value="Calcium-transporting ATPase, cytoplasmic domain N"/>
    <property type="match status" value="1"/>
</dbReference>
<dbReference type="Proteomes" id="UP000650467">
    <property type="component" value="Unassembled WGS sequence"/>
</dbReference>
<accession>A0A835T7G3</accession>
<feature type="transmembrane region" description="Helical" evidence="15">
    <location>
        <begin position="1023"/>
        <end position="1040"/>
    </location>
</feature>
<feature type="binding site" evidence="14">
    <location>
        <position position="411"/>
    </location>
    <ligand>
        <name>Mg(2+)</name>
        <dbReference type="ChEBI" id="CHEBI:18420"/>
    </ligand>
</feature>
<feature type="compositionally biased region" description="Low complexity" evidence="16">
    <location>
        <begin position="1361"/>
        <end position="1391"/>
    </location>
</feature>
<evidence type="ECO:0000256" key="3">
    <source>
        <dbReference type="ARBA" id="ARBA00022692"/>
    </source>
</evidence>
<evidence type="ECO:0000256" key="7">
    <source>
        <dbReference type="ARBA" id="ARBA00022842"/>
    </source>
</evidence>
<dbReference type="Gene3D" id="3.40.50.1000">
    <property type="entry name" value="HAD superfamily/HAD-like"/>
    <property type="match status" value="1"/>
</dbReference>
<evidence type="ECO:0000256" key="4">
    <source>
        <dbReference type="ARBA" id="ARBA00022723"/>
    </source>
</evidence>
<evidence type="ECO:0000256" key="13">
    <source>
        <dbReference type="PIRSR" id="PIRSR606539-2"/>
    </source>
</evidence>
<feature type="transmembrane region" description="Helical" evidence="15">
    <location>
        <begin position="88"/>
        <end position="107"/>
    </location>
</feature>
<dbReference type="Pfam" id="PF16212">
    <property type="entry name" value="PhoLip_ATPase_C"/>
    <property type="match status" value="1"/>
</dbReference>
<dbReference type="InterPro" id="IPR023298">
    <property type="entry name" value="ATPase_P-typ_TM_dom_sf"/>
</dbReference>
<dbReference type="InterPro" id="IPR018303">
    <property type="entry name" value="ATPase_P-typ_P_site"/>
</dbReference>
<feature type="binding site" evidence="13">
    <location>
        <position position="628"/>
    </location>
    <ligand>
        <name>ATP</name>
        <dbReference type="ChEBI" id="CHEBI:30616"/>
    </ligand>
</feature>
<dbReference type="CDD" id="cd02073">
    <property type="entry name" value="P-type_ATPase_APLT_Dnf-like"/>
    <property type="match status" value="1"/>
</dbReference>
<keyword evidence="20" id="KW-1185">Reference proteome</keyword>